<organism evidence="3 4">
    <name type="scientific">Clytia hemisphaerica</name>
    <dbReference type="NCBI Taxonomy" id="252671"/>
    <lineage>
        <taxon>Eukaryota</taxon>
        <taxon>Metazoa</taxon>
        <taxon>Cnidaria</taxon>
        <taxon>Hydrozoa</taxon>
        <taxon>Hydroidolina</taxon>
        <taxon>Leptothecata</taxon>
        <taxon>Obeliida</taxon>
        <taxon>Clytiidae</taxon>
        <taxon>Clytia</taxon>
    </lineage>
</organism>
<evidence type="ECO:0000313" key="3">
    <source>
        <dbReference type="EnsemblMetazoa" id="CLYHEMP007177.1"/>
    </source>
</evidence>
<dbReference type="GeneID" id="136801883"/>
<feature type="compositionally biased region" description="Basic residues" evidence="2">
    <location>
        <begin position="15"/>
        <end position="43"/>
    </location>
</feature>
<evidence type="ECO:0000256" key="1">
    <source>
        <dbReference type="SAM" id="Coils"/>
    </source>
</evidence>
<name>A0A7M5WRS0_9CNID</name>
<feature type="coiled-coil region" evidence="1">
    <location>
        <begin position="250"/>
        <end position="334"/>
    </location>
</feature>
<sequence length="363" mass="43351">MEKWELVRAVVMTKPHQRQQQRKNQKGGGGKKKSKNLKKKKKSDKKDGDKGMTSSVHRAENEIRDALEHERERYKKKLNKAKQTAELTEMLNQLSEHQERKKQLVREITSNELPIIHEIQKRNSVQDTVVHVYELRKQQGNAMLRVRKQRAAMDRVEAQNNAAIEKLNSKLKQRRAEKDFKLPLIEKRMSRADLFTQISRQVGSKKTSPDTKGVTKDLKNILRRQSSQEPVTRKISTINVYSDPKVTKLLRRMDSNLEKINESAEAKLKERTEELQRELKTIEESIRRELSAIKVKQKQELRIQKMRIAYREMVAELRRKDEFKKRQFERLERLYNKRRVERDMEFLTFNQRLSTRQFTYFSR</sequence>
<accession>A0A7M5WRS0</accession>
<keyword evidence="4" id="KW-1185">Reference proteome</keyword>
<feature type="region of interest" description="Disordered" evidence="2">
    <location>
        <begin position="10"/>
        <end position="64"/>
    </location>
</feature>
<dbReference type="AlphaFoldDB" id="A0A7M5WRS0"/>
<evidence type="ECO:0000256" key="2">
    <source>
        <dbReference type="SAM" id="MobiDB-lite"/>
    </source>
</evidence>
<protein>
    <submittedName>
        <fullName evidence="3">Uncharacterized protein</fullName>
    </submittedName>
</protein>
<proteinExistence type="predicted"/>
<feature type="coiled-coil region" evidence="1">
    <location>
        <begin position="146"/>
        <end position="173"/>
    </location>
</feature>
<keyword evidence="1" id="KW-0175">Coiled coil</keyword>
<dbReference type="EnsemblMetazoa" id="CLYHEMT007177.1">
    <property type="protein sequence ID" value="CLYHEMP007177.1"/>
    <property type="gene ID" value="CLYHEMG007177"/>
</dbReference>
<evidence type="ECO:0000313" key="4">
    <source>
        <dbReference type="Proteomes" id="UP000594262"/>
    </source>
</evidence>
<dbReference type="RefSeq" id="XP_066914655.1">
    <property type="nucleotide sequence ID" value="XM_067058554.1"/>
</dbReference>
<dbReference type="Proteomes" id="UP000594262">
    <property type="component" value="Unplaced"/>
</dbReference>
<reference evidence="3" key="1">
    <citation type="submission" date="2021-01" db="UniProtKB">
        <authorList>
            <consortium name="EnsemblMetazoa"/>
        </authorList>
    </citation>
    <scope>IDENTIFICATION</scope>
</reference>